<feature type="domain" description="O-antigen ligase-related" evidence="7">
    <location>
        <begin position="189"/>
        <end position="334"/>
    </location>
</feature>
<keyword evidence="5" id="KW-0802">TPR repeat</keyword>
<dbReference type="InterPro" id="IPR051533">
    <property type="entry name" value="WaaL-like"/>
</dbReference>
<evidence type="ECO:0000256" key="5">
    <source>
        <dbReference type="PROSITE-ProRule" id="PRU00339"/>
    </source>
</evidence>
<keyword evidence="3 6" id="KW-1133">Transmembrane helix</keyword>
<organism evidence="8 9">
    <name type="scientific">Candidatus Gottesmanbacteria bacterium CG1_02_37_22</name>
    <dbReference type="NCBI Taxonomy" id="1805209"/>
    <lineage>
        <taxon>Bacteria</taxon>
        <taxon>Candidatus Gottesmaniibacteriota</taxon>
    </lineage>
</organism>
<evidence type="ECO:0000256" key="1">
    <source>
        <dbReference type="ARBA" id="ARBA00004141"/>
    </source>
</evidence>
<evidence type="ECO:0000313" key="9">
    <source>
        <dbReference type="Proteomes" id="UP000183120"/>
    </source>
</evidence>
<evidence type="ECO:0000256" key="6">
    <source>
        <dbReference type="SAM" id="Phobius"/>
    </source>
</evidence>
<comment type="subcellular location">
    <subcellularLocation>
        <location evidence="1">Membrane</location>
        <topology evidence="1">Multi-pass membrane protein</topology>
    </subcellularLocation>
</comment>
<sequence>MPNFSRKYLNIILLSLLIIFLPWLENDQKSIGYFLLVLVSGIISLITDWKKIRLDIINLLFLLFLFVSSVSTVLSLSKARSFFELLRYLSYFLIFVNIRTLPLTLKIKLKKIYIFSIIINSILLSVIAWSFVMGRPLLFNPGSGMNLYYKSFGHNKLVDILLFSIPIVVMLFIKYKLEKHILYRILSVIFIFLISALLITVSKSGYMIVITMFILIGLYVQKLEIKKYFSYISFIILPVFLLYFLSIISSYSNISDWYPLLKIFYKPMYLDYRWDYMRISVKGLSYSPLFGMGLDNYRIINKLWQEKPYSWSTYGENHYLLLLTETGIFGGVIFSLIIILSLYTLFQTYVLDKRYKLEEIGILLALLASALHVFFSVDWQFLSIFLFFWTGLALLLPGTDIEQNGQNQIFVNSFRIISILLIVFGVTNLASYYFYTFGIRSNSNISLTASSKLGWMDFRRQMDIGRYYFLKKDDTNAFDYYTKSARLDPYNSSNYYFLGLINFQNEDIYNGTINYQKAVSLNPKELQLYLWEIFRNILKETGKSVDEEDIDTAIKYFRWNRNVFPKFTETVYGKDKLNIIDEDLVSNKIDISLKIKHFTDVSYYMNSPIRLSDEEIQLILKKIKINGKEIIDIISKKS</sequence>
<dbReference type="GO" id="GO:0016020">
    <property type="term" value="C:membrane"/>
    <property type="evidence" value="ECO:0007669"/>
    <property type="project" value="UniProtKB-SubCell"/>
</dbReference>
<dbReference type="InterPro" id="IPR007016">
    <property type="entry name" value="O-antigen_ligase-rel_domated"/>
</dbReference>
<dbReference type="InterPro" id="IPR011990">
    <property type="entry name" value="TPR-like_helical_dom_sf"/>
</dbReference>
<keyword evidence="4 6" id="KW-0472">Membrane</keyword>
<dbReference type="EMBL" id="MNUY01000019">
    <property type="protein sequence ID" value="OIO15056.1"/>
    <property type="molecule type" value="Genomic_DNA"/>
</dbReference>
<evidence type="ECO:0000256" key="3">
    <source>
        <dbReference type="ARBA" id="ARBA00022989"/>
    </source>
</evidence>
<feature type="transmembrane region" description="Helical" evidence="6">
    <location>
        <begin position="181"/>
        <end position="199"/>
    </location>
</feature>
<proteinExistence type="predicted"/>
<dbReference type="AlphaFoldDB" id="A0A1J4TTR9"/>
<feature type="repeat" description="TPR" evidence="5">
    <location>
        <begin position="492"/>
        <end position="525"/>
    </location>
</feature>
<gene>
    <name evidence="8" type="ORF">AUJ73_01385</name>
</gene>
<evidence type="ECO:0000256" key="2">
    <source>
        <dbReference type="ARBA" id="ARBA00022692"/>
    </source>
</evidence>
<keyword evidence="2 6" id="KW-0812">Transmembrane</keyword>
<feature type="transmembrane region" description="Helical" evidence="6">
    <location>
        <begin position="413"/>
        <end position="435"/>
    </location>
</feature>
<dbReference type="Proteomes" id="UP000183120">
    <property type="component" value="Unassembled WGS sequence"/>
</dbReference>
<dbReference type="PANTHER" id="PTHR37422">
    <property type="entry name" value="TEICHURONIC ACID BIOSYNTHESIS PROTEIN TUAE"/>
    <property type="match status" value="1"/>
</dbReference>
<dbReference type="Gene3D" id="1.25.40.10">
    <property type="entry name" value="Tetratricopeptide repeat domain"/>
    <property type="match status" value="1"/>
</dbReference>
<feature type="transmembrane region" description="Helical" evidence="6">
    <location>
        <begin position="205"/>
        <end position="221"/>
    </location>
</feature>
<feature type="transmembrane region" description="Helical" evidence="6">
    <location>
        <begin position="7"/>
        <end position="24"/>
    </location>
</feature>
<feature type="transmembrane region" description="Helical" evidence="6">
    <location>
        <begin position="381"/>
        <end position="401"/>
    </location>
</feature>
<dbReference type="Pfam" id="PF04932">
    <property type="entry name" value="Wzy_C"/>
    <property type="match status" value="1"/>
</dbReference>
<accession>A0A1J4TTR9</accession>
<feature type="repeat" description="TPR" evidence="5">
    <location>
        <begin position="458"/>
        <end position="491"/>
    </location>
</feature>
<reference evidence="8 9" key="1">
    <citation type="journal article" date="2016" name="Environ. Microbiol.">
        <title>Genomic resolution of a cold subsurface aquifer community provides metabolic insights for novel microbes adapted to high CO concentrations.</title>
        <authorList>
            <person name="Probst A.J."/>
            <person name="Castelle C.J."/>
            <person name="Singh A."/>
            <person name="Brown C.T."/>
            <person name="Anantharaman K."/>
            <person name="Sharon I."/>
            <person name="Hug L.A."/>
            <person name="Burstein D."/>
            <person name="Emerson J.B."/>
            <person name="Thomas B.C."/>
            <person name="Banfield J.F."/>
        </authorList>
    </citation>
    <scope>NUCLEOTIDE SEQUENCE [LARGE SCALE GENOMIC DNA]</scope>
    <source>
        <strain evidence="8">CG1_02_37_22</strain>
    </source>
</reference>
<evidence type="ECO:0000259" key="7">
    <source>
        <dbReference type="Pfam" id="PF04932"/>
    </source>
</evidence>
<dbReference type="PROSITE" id="PS50005">
    <property type="entry name" value="TPR"/>
    <property type="match status" value="2"/>
</dbReference>
<evidence type="ECO:0000313" key="8">
    <source>
        <dbReference type="EMBL" id="OIO15056.1"/>
    </source>
</evidence>
<feature type="transmembrane region" description="Helical" evidence="6">
    <location>
        <begin position="228"/>
        <end position="251"/>
    </location>
</feature>
<feature type="transmembrane region" description="Helical" evidence="6">
    <location>
        <begin position="30"/>
        <end position="49"/>
    </location>
</feature>
<protein>
    <recommendedName>
        <fullName evidence="7">O-antigen ligase-related domain-containing protein</fullName>
    </recommendedName>
</protein>
<dbReference type="STRING" id="1805209.AUJ73_01385"/>
<feature type="transmembrane region" description="Helical" evidence="6">
    <location>
        <begin position="357"/>
        <end position="375"/>
    </location>
</feature>
<comment type="caution">
    <text evidence="8">The sequence shown here is derived from an EMBL/GenBank/DDBJ whole genome shotgun (WGS) entry which is preliminary data.</text>
</comment>
<dbReference type="InterPro" id="IPR019734">
    <property type="entry name" value="TPR_rpt"/>
</dbReference>
<feature type="transmembrane region" description="Helical" evidence="6">
    <location>
        <begin position="152"/>
        <end position="174"/>
    </location>
</feature>
<feature type="transmembrane region" description="Helical" evidence="6">
    <location>
        <begin position="56"/>
        <end position="76"/>
    </location>
</feature>
<feature type="transmembrane region" description="Helical" evidence="6">
    <location>
        <begin position="112"/>
        <end position="132"/>
    </location>
</feature>
<dbReference type="SUPFAM" id="SSF81901">
    <property type="entry name" value="HCP-like"/>
    <property type="match status" value="1"/>
</dbReference>
<dbReference type="PANTHER" id="PTHR37422:SF13">
    <property type="entry name" value="LIPOPOLYSACCHARIDE BIOSYNTHESIS PROTEIN PA4999-RELATED"/>
    <property type="match status" value="1"/>
</dbReference>
<name>A0A1J4TTR9_9BACT</name>
<evidence type="ECO:0000256" key="4">
    <source>
        <dbReference type="ARBA" id="ARBA00023136"/>
    </source>
</evidence>
<feature type="transmembrane region" description="Helical" evidence="6">
    <location>
        <begin position="88"/>
        <end position="105"/>
    </location>
</feature>
<feature type="transmembrane region" description="Helical" evidence="6">
    <location>
        <begin position="319"/>
        <end position="345"/>
    </location>
</feature>